<sequence length="237" mass="26792">MIINAHDHLSHYPSLEKALADFEVLNMTTLAVSESVSDYQSIPDHPLILKGFGIHPWKVTPTTSLDNIEPYIQDCDFIGEIGLDFHWAEDTTAYPRQLEVFEYFLAEAKKHQKICNIHTKGAEKEVLALLQKHQLHGQIIHWYSGPLDLVTDYLELGCFFTISVDAGHSTLTDQLINLIPTQQLLFETDGPTALEWVNGTPSWPDEILRIQAYVAQLKSCSLTELEVGGHLLMEQLK</sequence>
<feature type="binding site" evidence="1">
    <location>
        <position position="80"/>
    </location>
    <ligand>
        <name>a divalent metal cation</name>
        <dbReference type="ChEBI" id="CHEBI:60240"/>
        <label>1</label>
    </ligand>
</feature>
<comment type="caution">
    <text evidence="2">The sequence shown here is derived from an EMBL/GenBank/DDBJ whole genome shotgun (WGS) entry which is preliminary data.</text>
</comment>
<gene>
    <name evidence="2" type="ORF">GF867_06760</name>
</gene>
<feature type="binding site" evidence="1">
    <location>
        <position position="141"/>
    </location>
    <ligand>
        <name>a divalent metal cation</name>
        <dbReference type="ChEBI" id="CHEBI:60240"/>
        <label>2</label>
    </ligand>
</feature>
<evidence type="ECO:0000256" key="1">
    <source>
        <dbReference type="PIRSR" id="PIRSR005902-1"/>
    </source>
</evidence>
<name>A0A844C2B2_9LACT</name>
<dbReference type="InterPro" id="IPR032466">
    <property type="entry name" value="Metal_Hydrolase"/>
</dbReference>
<keyword evidence="1" id="KW-0479">Metal-binding</keyword>
<accession>A0A844C2B2</accession>
<proteinExistence type="predicted"/>
<dbReference type="RefSeq" id="WP_153832341.1">
    <property type="nucleotide sequence ID" value="NZ_WJQT01000007.1"/>
</dbReference>
<feature type="binding site" evidence="1">
    <location>
        <position position="118"/>
    </location>
    <ligand>
        <name>a divalent metal cation</name>
        <dbReference type="ChEBI" id="CHEBI:60240"/>
        <label>2</label>
    </ligand>
</feature>
<dbReference type="AlphaFoldDB" id="A0A844C2B2"/>
<dbReference type="Proteomes" id="UP000440066">
    <property type="component" value="Unassembled WGS sequence"/>
</dbReference>
<dbReference type="PIRSF" id="PIRSF005902">
    <property type="entry name" value="DNase_TatD"/>
    <property type="match status" value="1"/>
</dbReference>
<feature type="binding site" evidence="1">
    <location>
        <position position="189"/>
    </location>
    <ligand>
        <name>a divalent metal cation</name>
        <dbReference type="ChEBI" id="CHEBI:60240"/>
        <label>1</label>
    </ligand>
</feature>
<dbReference type="PANTHER" id="PTHR46124:SF2">
    <property type="entry name" value="D-AMINOACYL-TRNA DEACYLASE"/>
    <property type="match status" value="1"/>
</dbReference>
<evidence type="ECO:0000313" key="2">
    <source>
        <dbReference type="EMBL" id="MRJ47262.1"/>
    </source>
</evidence>
<dbReference type="GO" id="GO:0046872">
    <property type="term" value="F:metal ion binding"/>
    <property type="evidence" value="ECO:0007669"/>
    <property type="project" value="UniProtKB-KW"/>
</dbReference>
<dbReference type="GO" id="GO:0016788">
    <property type="term" value="F:hydrolase activity, acting on ester bonds"/>
    <property type="evidence" value="ECO:0007669"/>
    <property type="project" value="InterPro"/>
</dbReference>
<feature type="binding site" evidence="1">
    <location>
        <position position="8"/>
    </location>
    <ligand>
        <name>a divalent metal cation</name>
        <dbReference type="ChEBI" id="CHEBI:60240"/>
        <label>1</label>
    </ligand>
</feature>
<organism evidence="2 3">
    <name type="scientific">Fundicoccus ignavus</name>
    <dbReference type="NCBI Taxonomy" id="2664442"/>
    <lineage>
        <taxon>Bacteria</taxon>
        <taxon>Bacillati</taxon>
        <taxon>Bacillota</taxon>
        <taxon>Bacilli</taxon>
        <taxon>Lactobacillales</taxon>
        <taxon>Aerococcaceae</taxon>
        <taxon>Fundicoccus</taxon>
    </lineage>
</organism>
<dbReference type="InterPro" id="IPR001130">
    <property type="entry name" value="TatD-like"/>
</dbReference>
<dbReference type="SUPFAM" id="SSF51556">
    <property type="entry name" value="Metallo-dependent hydrolases"/>
    <property type="match status" value="1"/>
</dbReference>
<reference evidence="2 3" key="1">
    <citation type="submission" date="2019-11" db="EMBL/GenBank/DDBJ databases">
        <title>Characterisation of Fundicoccus ignavus gen. nov. sp. nov., a novel genus of the family Aerococcaceae from bulk tank milk.</title>
        <authorList>
            <person name="Siebert A."/>
            <person name="Huptas C."/>
            <person name="Wenning M."/>
            <person name="Scherer S."/>
            <person name="Doll E.V."/>
        </authorList>
    </citation>
    <scope>NUCLEOTIDE SEQUENCE [LARGE SCALE GENOMIC DNA]</scope>
    <source>
        <strain evidence="2 3">DSM 109652</strain>
    </source>
</reference>
<dbReference type="Gene3D" id="3.20.20.140">
    <property type="entry name" value="Metal-dependent hydrolases"/>
    <property type="match status" value="1"/>
</dbReference>
<feature type="binding site" evidence="1">
    <location>
        <position position="6"/>
    </location>
    <ligand>
        <name>a divalent metal cation</name>
        <dbReference type="ChEBI" id="CHEBI:60240"/>
        <label>1</label>
    </ligand>
</feature>
<dbReference type="PANTHER" id="PTHR46124">
    <property type="entry name" value="D-AMINOACYL-TRNA DEACYLASE"/>
    <property type="match status" value="1"/>
</dbReference>
<evidence type="ECO:0000313" key="3">
    <source>
        <dbReference type="Proteomes" id="UP000440066"/>
    </source>
</evidence>
<dbReference type="Pfam" id="PF01026">
    <property type="entry name" value="TatD_DNase"/>
    <property type="match status" value="1"/>
</dbReference>
<dbReference type="EMBL" id="WJQT01000007">
    <property type="protein sequence ID" value="MRJ47262.1"/>
    <property type="molecule type" value="Genomic_DNA"/>
</dbReference>
<protein>
    <submittedName>
        <fullName evidence="2">TatD family deoxyribonuclease</fullName>
    </submittedName>
</protein>